<protein>
    <recommendedName>
        <fullName evidence="1">DUF1023 domain-containing protein</fullName>
    </recommendedName>
</protein>
<dbReference type="STRING" id="640132.Srot_0741"/>
<keyword evidence="3" id="KW-1185">Reference proteome</keyword>
<dbReference type="eggNOG" id="COG1071">
    <property type="taxonomic scope" value="Bacteria"/>
</dbReference>
<proteinExistence type="predicted"/>
<gene>
    <name evidence="2" type="ordered locus">Srot_0741</name>
</gene>
<feature type="domain" description="DUF1023" evidence="1">
    <location>
        <begin position="87"/>
        <end position="281"/>
    </location>
</feature>
<organism evidence="2 3">
    <name type="scientific">Segniliparus rotundus (strain ATCC BAA-972 / CDC 1076 / CIP 108378 / DSM 44985 / JCM 13578)</name>
    <dbReference type="NCBI Taxonomy" id="640132"/>
    <lineage>
        <taxon>Bacteria</taxon>
        <taxon>Bacillati</taxon>
        <taxon>Actinomycetota</taxon>
        <taxon>Actinomycetes</taxon>
        <taxon>Mycobacteriales</taxon>
        <taxon>Segniliparaceae</taxon>
        <taxon>Segniliparus</taxon>
    </lineage>
</organism>
<accession>D6ZDF7</accession>
<dbReference type="InterPro" id="IPR010427">
    <property type="entry name" value="DUF1023"/>
</dbReference>
<dbReference type="KEGG" id="srt:Srot_0741"/>
<dbReference type="AlphaFoldDB" id="D6ZDF7"/>
<name>D6ZDF7_SEGRD</name>
<dbReference type="InterPro" id="IPR029058">
    <property type="entry name" value="AB_hydrolase_fold"/>
</dbReference>
<evidence type="ECO:0000313" key="2">
    <source>
        <dbReference type="EMBL" id="ADG97221.1"/>
    </source>
</evidence>
<dbReference type="Proteomes" id="UP000002247">
    <property type="component" value="Chromosome"/>
</dbReference>
<reference evidence="2 3" key="1">
    <citation type="journal article" date="2010" name="Stand. Genomic Sci.">
        <title>Complete genome sequence of Segniliparus rotundus type strain (CDC 1076).</title>
        <authorList>
            <person name="Sikorski J."/>
            <person name="Lapidus A."/>
            <person name="Copeland A."/>
            <person name="Misra M."/>
            <person name="Glavina Del Rio T."/>
            <person name="Nolan M."/>
            <person name="Lucas S."/>
            <person name="Chen F."/>
            <person name="Tice H."/>
            <person name="Cheng J.F."/>
            <person name="Jando M."/>
            <person name="Schneider S."/>
            <person name="Bruce D."/>
            <person name="Goodwin L."/>
            <person name="Pitluck S."/>
            <person name="Liolios K."/>
            <person name="Mikhailova N."/>
            <person name="Pati A."/>
            <person name="Ivanova N."/>
            <person name="Mavromatis K."/>
            <person name="Chen A."/>
            <person name="Palaniappan K."/>
            <person name="Chertkov O."/>
            <person name="Land M."/>
            <person name="Hauser L."/>
            <person name="Chang Y.J."/>
            <person name="Jeffries C.D."/>
            <person name="Brettin T."/>
            <person name="Detter J.C."/>
            <person name="Han C."/>
            <person name="Rohde M."/>
            <person name="Goker M."/>
            <person name="Bristow J."/>
            <person name="Eisen J.A."/>
            <person name="Markowitz V."/>
            <person name="Hugenholtz P."/>
            <person name="Kyrpides N.C."/>
            <person name="Klenk H.P."/>
        </authorList>
    </citation>
    <scope>NUCLEOTIDE SEQUENCE [LARGE SCALE GENOMIC DNA]</scope>
    <source>
        <strain evidence="3">ATCC BAA-972 / CDC 1076 / CIP 108378 / DSM 44985 / JCM 13578</strain>
    </source>
</reference>
<dbReference type="RefSeq" id="WP_013137677.1">
    <property type="nucleotide sequence ID" value="NC_014168.1"/>
</dbReference>
<dbReference type="EMBL" id="CP001958">
    <property type="protein sequence ID" value="ADG97221.1"/>
    <property type="molecule type" value="Genomic_DNA"/>
</dbReference>
<dbReference type="HOGENOM" id="CLU_064942_2_0_11"/>
<dbReference type="Pfam" id="PF06259">
    <property type="entry name" value="Abhydrolase_8"/>
    <property type="match status" value="1"/>
</dbReference>
<dbReference type="OrthoDB" id="5969911at2"/>
<evidence type="ECO:0000313" key="3">
    <source>
        <dbReference type="Proteomes" id="UP000002247"/>
    </source>
</evidence>
<evidence type="ECO:0000259" key="1">
    <source>
        <dbReference type="Pfam" id="PF06259"/>
    </source>
</evidence>
<dbReference type="SUPFAM" id="SSF53474">
    <property type="entry name" value="alpha/beta-Hydrolases"/>
    <property type="match status" value="1"/>
</dbReference>
<dbReference type="ESTHER" id="segrd-d6zdf7">
    <property type="family name" value="Duf_1023"/>
</dbReference>
<sequence>MTVLTAAALDTQNRELLLDERARLTAERARLHEMIAARRRWEGWFDNCDSDLWYAQRKLEDLDAIEQALAEHPGAQLVFLDMRTGARGKAAVAVGDVDTADRISIAVPGMNTTPGRSMVDMAREAKALRDCAATILRNEGSAETVACAAWIGYETPHAELDLKMMQSRRFGPGWGDGAVGALRLLSVAHAKRGAVDLARFVGSFRHAATQGAHRPAITALGHSYGSLTTSLALQSLPRGAVQDVVFFGSPGIKAGSAEQLRVEPGHVFAMQAVGDMIRKVNRWFSAPVVEAPWIQRLATRAAVGPGDGQAHDSAIGHADYPRLGGNGQLRITGYNMACVLAGRSDLAVRGV</sequence>